<reference evidence="3" key="4">
    <citation type="submission" date="2019-03" db="UniProtKB">
        <authorList>
            <consortium name="EnsemblPlants"/>
        </authorList>
    </citation>
    <scope>IDENTIFICATION</scope>
</reference>
<reference evidence="4" key="1">
    <citation type="journal article" date="2014" name="Science">
        <title>Ancient hybridizations among the ancestral genomes of bread wheat.</title>
        <authorList>
            <consortium name="International Wheat Genome Sequencing Consortium,"/>
            <person name="Marcussen T."/>
            <person name="Sandve S.R."/>
            <person name="Heier L."/>
            <person name="Spannagl M."/>
            <person name="Pfeifer M."/>
            <person name="Jakobsen K.S."/>
            <person name="Wulff B.B."/>
            <person name="Steuernagel B."/>
            <person name="Mayer K.F."/>
            <person name="Olsen O.A."/>
        </authorList>
    </citation>
    <scope>NUCLEOTIDE SEQUENCE [LARGE SCALE GENOMIC DNA]</scope>
    <source>
        <strain evidence="4">cv. AL8/78</strain>
    </source>
</reference>
<evidence type="ECO:0000313" key="4">
    <source>
        <dbReference type="Proteomes" id="UP000015105"/>
    </source>
</evidence>
<dbReference type="GO" id="GO:0005524">
    <property type="term" value="F:ATP binding"/>
    <property type="evidence" value="ECO:0007669"/>
    <property type="project" value="InterPro"/>
</dbReference>
<reference evidence="4" key="2">
    <citation type="journal article" date="2017" name="Nat. Plants">
        <title>The Aegilops tauschii genome reveals multiple impacts of transposons.</title>
        <authorList>
            <person name="Zhao G."/>
            <person name="Zou C."/>
            <person name="Li K."/>
            <person name="Wang K."/>
            <person name="Li T."/>
            <person name="Gao L."/>
            <person name="Zhang X."/>
            <person name="Wang H."/>
            <person name="Yang Z."/>
            <person name="Liu X."/>
            <person name="Jiang W."/>
            <person name="Mao L."/>
            <person name="Kong X."/>
            <person name="Jiao Y."/>
            <person name="Jia J."/>
        </authorList>
    </citation>
    <scope>NUCLEOTIDE SEQUENCE [LARGE SCALE GENOMIC DNA]</scope>
    <source>
        <strain evidence="4">cv. AL8/78</strain>
    </source>
</reference>
<dbReference type="AlphaFoldDB" id="A0A453CQ11"/>
<dbReference type="InterPro" id="IPR052451">
    <property type="entry name" value="Ser/Thr_kinase-like"/>
</dbReference>
<dbReference type="PANTHER" id="PTHR48008">
    <property type="entry name" value="LEUCINE-RICH REPEAT RECEPTOR-LIKE PROTEIN KINASE IMK3-RELATED"/>
    <property type="match status" value="1"/>
</dbReference>
<sequence length="127" mass="14308">AEGINDSQRWEIICKLSIGIVKGLDHLHTRSQKPIIHGNLKTSNIMLDADFQPRVSDFGLYLLLNPAAAQDMLETAAVQGYKAPELIKMREVTRESDVYSRVRTQGMRRSSTRSSSSRRLAATLRRP</sequence>
<dbReference type="InterPro" id="IPR000719">
    <property type="entry name" value="Prot_kinase_dom"/>
</dbReference>
<feature type="compositionally biased region" description="Low complexity" evidence="1">
    <location>
        <begin position="108"/>
        <end position="127"/>
    </location>
</feature>
<name>A0A453CQ11_AEGTS</name>
<dbReference type="Gene3D" id="1.10.510.10">
    <property type="entry name" value="Transferase(Phosphotransferase) domain 1"/>
    <property type="match status" value="1"/>
</dbReference>
<dbReference type="PANTHER" id="PTHR48008:SF13">
    <property type="entry name" value="PROTEIN KINASE SUPERFAMILY PROTEIN"/>
    <property type="match status" value="1"/>
</dbReference>
<dbReference type="EnsemblPlants" id="AET2Gv20920500.5">
    <property type="protein sequence ID" value="AET2Gv20920500.5"/>
    <property type="gene ID" value="AET2Gv20920500"/>
</dbReference>
<accession>A0A453CQ11</accession>
<dbReference type="Pfam" id="PF00069">
    <property type="entry name" value="Pkinase"/>
    <property type="match status" value="1"/>
</dbReference>
<evidence type="ECO:0000259" key="2">
    <source>
        <dbReference type="PROSITE" id="PS50011"/>
    </source>
</evidence>
<reference evidence="3" key="5">
    <citation type="journal article" date="2021" name="G3 (Bethesda)">
        <title>Aegilops tauschii genome assembly Aet v5.0 features greater sequence contiguity and improved annotation.</title>
        <authorList>
            <person name="Wang L."/>
            <person name="Zhu T."/>
            <person name="Rodriguez J.C."/>
            <person name="Deal K.R."/>
            <person name="Dubcovsky J."/>
            <person name="McGuire P.E."/>
            <person name="Lux T."/>
            <person name="Spannagl M."/>
            <person name="Mayer K.F.X."/>
            <person name="Baldrich P."/>
            <person name="Meyers B.C."/>
            <person name="Huo N."/>
            <person name="Gu Y.Q."/>
            <person name="Zhou H."/>
            <person name="Devos K.M."/>
            <person name="Bennetzen J.L."/>
            <person name="Unver T."/>
            <person name="Budak H."/>
            <person name="Gulick P.J."/>
            <person name="Galiba G."/>
            <person name="Kalapos B."/>
            <person name="Nelson D.R."/>
            <person name="Li P."/>
            <person name="You F.M."/>
            <person name="Luo M.C."/>
            <person name="Dvorak J."/>
        </authorList>
    </citation>
    <scope>NUCLEOTIDE SEQUENCE [LARGE SCALE GENOMIC DNA]</scope>
    <source>
        <strain evidence="3">cv. AL8/78</strain>
    </source>
</reference>
<feature type="domain" description="Protein kinase" evidence="2">
    <location>
        <begin position="1"/>
        <end position="127"/>
    </location>
</feature>
<dbReference type="Gramene" id="AET2Gv20920500.5">
    <property type="protein sequence ID" value="AET2Gv20920500.5"/>
    <property type="gene ID" value="AET2Gv20920500"/>
</dbReference>
<organism evidence="3 4">
    <name type="scientific">Aegilops tauschii subsp. strangulata</name>
    <name type="common">Goatgrass</name>
    <dbReference type="NCBI Taxonomy" id="200361"/>
    <lineage>
        <taxon>Eukaryota</taxon>
        <taxon>Viridiplantae</taxon>
        <taxon>Streptophyta</taxon>
        <taxon>Embryophyta</taxon>
        <taxon>Tracheophyta</taxon>
        <taxon>Spermatophyta</taxon>
        <taxon>Magnoliopsida</taxon>
        <taxon>Liliopsida</taxon>
        <taxon>Poales</taxon>
        <taxon>Poaceae</taxon>
        <taxon>BOP clade</taxon>
        <taxon>Pooideae</taxon>
        <taxon>Triticodae</taxon>
        <taxon>Triticeae</taxon>
        <taxon>Triticinae</taxon>
        <taxon>Aegilops</taxon>
    </lineage>
</organism>
<dbReference type="InterPro" id="IPR011009">
    <property type="entry name" value="Kinase-like_dom_sf"/>
</dbReference>
<protein>
    <recommendedName>
        <fullName evidence="2">Protein kinase domain-containing protein</fullName>
    </recommendedName>
</protein>
<proteinExistence type="predicted"/>
<evidence type="ECO:0000256" key="1">
    <source>
        <dbReference type="SAM" id="MobiDB-lite"/>
    </source>
</evidence>
<reference evidence="3" key="3">
    <citation type="journal article" date="2017" name="Nature">
        <title>Genome sequence of the progenitor of the wheat D genome Aegilops tauschii.</title>
        <authorList>
            <person name="Luo M.C."/>
            <person name="Gu Y.Q."/>
            <person name="Puiu D."/>
            <person name="Wang H."/>
            <person name="Twardziok S.O."/>
            <person name="Deal K.R."/>
            <person name="Huo N."/>
            <person name="Zhu T."/>
            <person name="Wang L."/>
            <person name="Wang Y."/>
            <person name="McGuire P.E."/>
            <person name="Liu S."/>
            <person name="Long H."/>
            <person name="Ramasamy R.K."/>
            <person name="Rodriguez J.C."/>
            <person name="Van S.L."/>
            <person name="Yuan L."/>
            <person name="Wang Z."/>
            <person name="Xia Z."/>
            <person name="Xiao L."/>
            <person name="Anderson O.D."/>
            <person name="Ouyang S."/>
            <person name="Liang Y."/>
            <person name="Zimin A.V."/>
            <person name="Pertea G."/>
            <person name="Qi P."/>
            <person name="Bennetzen J.L."/>
            <person name="Dai X."/>
            <person name="Dawson M.W."/>
            <person name="Muller H.G."/>
            <person name="Kugler K."/>
            <person name="Rivarola-Duarte L."/>
            <person name="Spannagl M."/>
            <person name="Mayer K.F.X."/>
            <person name="Lu F.H."/>
            <person name="Bevan M.W."/>
            <person name="Leroy P."/>
            <person name="Li P."/>
            <person name="You F.M."/>
            <person name="Sun Q."/>
            <person name="Liu Z."/>
            <person name="Lyons E."/>
            <person name="Wicker T."/>
            <person name="Salzberg S.L."/>
            <person name="Devos K.M."/>
            <person name="Dvorak J."/>
        </authorList>
    </citation>
    <scope>NUCLEOTIDE SEQUENCE [LARGE SCALE GENOMIC DNA]</scope>
    <source>
        <strain evidence="3">cv. AL8/78</strain>
    </source>
</reference>
<feature type="region of interest" description="Disordered" evidence="1">
    <location>
        <begin position="98"/>
        <end position="127"/>
    </location>
</feature>
<keyword evidence="4" id="KW-1185">Reference proteome</keyword>
<evidence type="ECO:0000313" key="3">
    <source>
        <dbReference type="EnsemblPlants" id="AET2Gv20920500.5"/>
    </source>
</evidence>
<dbReference type="SUPFAM" id="SSF56112">
    <property type="entry name" value="Protein kinase-like (PK-like)"/>
    <property type="match status" value="1"/>
</dbReference>
<dbReference type="GO" id="GO:0004672">
    <property type="term" value="F:protein kinase activity"/>
    <property type="evidence" value="ECO:0007669"/>
    <property type="project" value="InterPro"/>
</dbReference>
<dbReference type="Proteomes" id="UP000015105">
    <property type="component" value="Chromosome 2D"/>
</dbReference>
<dbReference type="PROSITE" id="PS50011">
    <property type="entry name" value="PROTEIN_KINASE_DOM"/>
    <property type="match status" value="1"/>
</dbReference>